<evidence type="ECO:0000256" key="4">
    <source>
        <dbReference type="ARBA" id="ARBA00022692"/>
    </source>
</evidence>
<keyword evidence="6" id="KW-1133">Transmembrane helix</keyword>
<keyword evidence="3 11" id="KW-0349">Heme</keyword>
<dbReference type="InterPro" id="IPR001128">
    <property type="entry name" value="Cyt_P450"/>
</dbReference>
<keyword evidence="5 11" id="KW-0479">Metal-binding</keyword>
<keyword evidence="10" id="KW-0472">Membrane</keyword>
<evidence type="ECO:0000313" key="13">
    <source>
        <dbReference type="EMBL" id="OAY51840.1"/>
    </source>
</evidence>
<dbReference type="InterPro" id="IPR002403">
    <property type="entry name" value="Cyt_P450_E_grp-IV"/>
</dbReference>
<evidence type="ECO:0008006" key="14">
    <source>
        <dbReference type="Google" id="ProtNLM"/>
    </source>
</evidence>
<comment type="similarity">
    <text evidence="2 12">Belongs to the cytochrome P450 family.</text>
</comment>
<dbReference type="InterPro" id="IPR036396">
    <property type="entry name" value="Cyt_P450_sf"/>
</dbReference>
<dbReference type="GO" id="GO:0004497">
    <property type="term" value="F:monooxygenase activity"/>
    <property type="evidence" value="ECO:0000318"/>
    <property type="project" value="GO_Central"/>
</dbReference>
<name>A0A2C9VZ70_MANES</name>
<dbReference type="GO" id="GO:0020037">
    <property type="term" value="F:heme binding"/>
    <property type="evidence" value="ECO:0007669"/>
    <property type="project" value="InterPro"/>
</dbReference>
<keyword evidence="7 12" id="KW-0560">Oxidoreductase</keyword>
<comment type="subcellular location">
    <subcellularLocation>
        <location evidence="1">Membrane</location>
        <topology evidence="1">Single-pass membrane protein</topology>
    </subcellularLocation>
</comment>
<dbReference type="Pfam" id="PF00067">
    <property type="entry name" value="p450"/>
    <property type="match status" value="2"/>
</dbReference>
<dbReference type="PANTHER" id="PTHR24282">
    <property type="entry name" value="CYTOCHROME P450 FAMILY MEMBER"/>
    <property type="match status" value="1"/>
</dbReference>
<evidence type="ECO:0000256" key="8">
    <source>
        <dbReference type="ARBA" id="ARBA00023004"/>
    </source>
</evidence>
<dbReference type="STRING" id="3983.A0A2C9VZ70"/>
<dbReference type="Gene3D" id="1.10.630.10">
    <property type="entry name" value="Cytochrome P450"/>
    <property type="match status" value="1"/>
</dbReference>
<dbReference type="GO" id="GO:0016020">
    <property type="term" value="C:membrane"/>
    <property type="evidence" value="ECO:0007669"/>
    <property type="project" value="UniProtKB-SubCell"/>
</dbReference>
<evidence type="ECO:0000256" key="5">
    <source>
        <dbReference type="ARBA" id="ARBA00022723"/>
    </source>
</evidence>
<evidence type="ECO:0000256" key="12">
    <source>
        <dbReference type="RuleBase" id="RU000461"/>
    </source>
</evidence>
<gene>
    <name evidence="13" type="ORF">MANES_04G037200</name>
</gene>
<dbReference type="EMBL" id="CM004390">
    <property type="protein sequence ID" value="OAY51840.1"/>
    <property type="molecule type" value="Genomic_DNA"/>
</dbReference>
<protein>
    <recommendedName>
        <fullName evidence="14">Cytochrome P450</fullName>
    </recommendedName>
</protein>
<evidence type="ECO:0000256" key="6">
    <source>
        <dbReference type="ARBA" id="ARBA00022989"/>
    </source>
</evidence>
<dbReference type="PRINTS" id="PR00385">
    <property type="entry name" value="P450"/>
</dbReference>
<evidence type="ECO:0000256" key="9">
    <source>
        <dbReference type="ARBA" id="ARBA00023033"/>
    </source>
</evidence>
<evidence type="ECO:0000256" key="10">
    <source>
        <dbReference type="ARBA" id="ARBA00023136"/>
    </source>
</evidence>
<accession>A0A2C9VZ70</accession>
<dbReference type="PROSITE" id="PS00086">
    <property type="entry name" value="CYTOCHROME_P450"/>
    <property type="match status" value="1"/>
</dbReference>
<evidence type="ECO:0000256" key="11">
    <source>
        <dbReference type="PIRSR" id="PIRSR602403-1"/>
    </source>
</evidence>
<sequence length="439" mass="49273">MREQGIKGPPPSLLLGNIPEMERMVSQNAETPQIDGPLIVLPYLKHWAKNYGKLFKFALGGIQLLYVNNLSIVREINLFTSFELGKPAYLQNDRGVLLGKGLITANGDVWHHQRKTIGPQLYMHKDMVNLMVESGSMVVKAWEKIIDREGEGGMVDIVVDEHARIFTTYIASKIIFGSDHHKGIKVFSKFLPIEGNRKTWRLAKEIHGMIMDIAKERSGSTSHQDLLQAIIEGSKNGELGKLTEDEFIVDNCKNMMFGGYQTPAVAAIWGLIPCSFEVLEICNGQQLLDYNMLSKMKVLKMVIQEVLRLYPGVTLVSREAMQNVKLGELKVPKGMDIWIWLPALHRNPEYWGADADVFNPERFNNGVTGACKSSQAYIPFGLGARVCPGQNLALIELKVFFAVILSNFKLTISPKYRHSPTYGLLLEPEHGVNLLIQKI</sequence>
<evidence type="ECO:0000256" key="7">
    <source>
        <dbReference type="ARBA" id="ARBA00023002"/>
    </source>
</evidence>
<evidence type="ECO:0000256" key="3">
    <source>
        <dbReference type="ARBA" id="ARBA00022617"/>
    </source>
</evidence>
<keyword evidence="8 11" id="KW-0408">Iron</keyword>
<dbReference type="GO" id="GO:0005506">
    <property type="term" value="F:iron ion binding"/>
    <property type="evidence" value="ECO:0007669"/>
    <property type="project" value="InterPro"/>
</dbReference>
<dbReference type="PANTHER" id="PTHR24282:SF28">
    <property type="entry name" value="CYTOCHROME P450"/>
    <property type="match status" value="1"/>
</dbReference>
<dbReference type="SUPFAM" id="SSF48264">
    <property type="entry name" value="Cytochrome P450"/>
    <property type="match status" value="1"/>
</dbReference>
<dbReference type="PRINTS" id="PR00465">
    <property type="entry name" value="EP450IV"/>
</dbReference>
<keyword evidence="9 12" id="KW-0503">Monooxygenase</keyword>
<comment type="cofactor">
    <cofactor evidence="11">
        <name>heme</name>
        <dbReference type="ChEBI" id="CHEBI:30413"/>
    </cofactor>
</comment>
<evidence type="ECO:0000256" key="1">
    <source>
        <dbReference type="ARBA" id="ARBA00004167"/>
    </source>
</evidence>
<feature type="binding site" description="axial binding residue" evidence="11">
    <location>
        <position position="387"/>
    </location>
    <ligand>
        <name>heme</name>
        <dbReference type="ChEBI" id="CHEBI:30413"/>
    </ligand>
    <ligandPart>
        <name>Fe</name>
        <dbReference type="ChEBI" id="CHEBI:18248"/>
    </ligandPart>
</feature>
<proteinExistence type="inferred from homology"/>
<dbReference type="InterPro" id="IPR017972">
    <property type="entry name" value="Cyt_P450_CS"/>
</dbReference>
<dbReference type="GO" id="GO:0016705">
    <property type="term" value="F:oxidoreductase activity, acting on paired donors, with incorporation or reduction of molecular oxygen"/>
    <property type="evidence" value="ECO:0007669"/>
    <property type="project" value="InterPro"/>
</dbReference>
<dbReference type="AlphaFoldDB" id="A0A2C9VZ70"/>
<dbReference type="InterPro" id="IPR050665">
    <property type="entry name" value="Cytochrome_P450_Monooxygen"/>
</dbReference>
<evidence type="ECO:0000256" key="2">
    <source>
        <dbReference type="ARBA" id="ARBA00010617"/>
    </source>
</evidence>
<keyword evidence="4" id="KW-0812">Transmembrane</keyword>
<reference evidence="13" key="1">
    <citation type="submission" date="2016-02" db="EMBL/GenBank/DDBJ databases">
        <title>WGS assembly of Manihot esculenta.</title>
        <authorList>
            <person name="Bredeson J.V."/>
            <person name="Prochnik S.E."/>
            <person name="Lyons J.B."/>
            <person name="Schmutz J."/>
            <person name="Grimwood J."/>
            <person name="Vrebalov J."/>
            <person name="Bart R.S."/>
            <person name="Amuge T."/>
            <person name="Ferguson M.E."/>
            <person name="Green R."/>
            <person name="Putnam N."/>
            <person name="Stites J."/>
            <person name="Rounsley S."/>
            <person name="Rokhsar D.S."/>
        </authorList>
    </citation>
    <scope>NUCLEOTIDE SEQUENCE [LARGE SCALE GENOMIC DNA]</scope>
    <source>
        <tissue evidence="13">Leaf</tissue>
    </source>
</reference>
<organism evidence="13">
    <name type="scientific">Manihot esculenta</name>
    <name type="common">Cassava</name>
    <name type="synonym">Jatropha manihot</name>
    <dbReference type="NCBI Taxonomy" id="3983"/>
    <lineage>
        <taxon>Eukaryota</taxon>
        <taxon>Viridiplantae</taxon>
        <taxon>Streptophyta</taxon>
        <taxon>Embryophyta</taxon>
        <taxon>Tracheophyta</taxon>
        <taxon>Spermatophyta</taxon>
        <taxon>Magnoliopsida</taxon>
        <taxon>eudicotyledons</taxon>
        <taxon>Gunneridae</taxon>
        <taxon>Pentapetalae</taxon>
        <taxon>rosids</taxon>
        <taxon>fabids</taxon>
        <taxon>Malpighiales</taxon>
        <taxon>Euphorbiaceae</taxon>
        <taxon>Crotonoideae</taxon>
        <taxon>Manihoteae</taxon>
        <taxon>Manihot</taxon>
    </lineage>
</organism>